<feature type="region of interest" description="Disordered" evidence="1">
    <location>
        <begin position="1"/>
        <end position="46"/>
    </location>
</feature>
<organism evidence="3 4">
    <name type="scientific">Chryseomicrobium palamuruense</name>
    <dbReference type="NCBI Taxonomy" id="682973"/>
    <lineage>
        <taxon>Bacteria</taxon>
        <taxon>Bacillati</taxon>
        <taxon>Bacillota</taxon>
        <taxon>Bacilli</taxon>
        <taxon>Bacillales</taxon>
        <taxon>Caryophanaceae</taxon>
        <taxon>Chryseomicrobium</taxon>
    </lineage>
</organism>
<feature type="compositionally biased region" description="Basic and acidic residues" evidence="1">
    <location>
        <begin position="1"/>
        <end position="13"/>
    </location>
</feature>
<comment type="caution">
    <text evidence="3">The sequence shown here is derived from an EMBL/GenBank/DDBJ whole genome shotgun (WGS) entry which is preliminary data.</text>
</comment>
<evidence type="ECO:0008006" key="5">
    <source>
        <dbReference type="Google" id="ProtNLM"/>
    </source>
</evidence>
<evidence type="ECO:0000313" key="4">
    <source>
        <dbReference type="Proteomes" id="UP001595733"/>
    </source>
</evidence>
<feature type="transmembrane region" description="Helical" evidence="2">
    <location>
        <begin position="48"/>
        <end position="69"/>
    </location>
</feature>
<evidence type="ECO:0000256" key="1">
    <source>
        <dbReference type="SAM" id="MobiDB-lite"/>
    </source>
</evidence>
<evidence type="ECO:0000313" key="3">
    <source>
        <dbReference type="EMBL" id="MFC4354548.1"/>
    </source>
</evidence>
<evidence type="ECO:0000256" key="2">
    <source>
        <dbReference type="SAM" id="Phobius"/>
    </source>
</evidence>
<protein>
    <recommendedName>
        <fullName evidence="5">Sigma-X negative effector</fullName>
    </recommendedName>
</protein>
<feature type="compositionally biased region" description="Low complexity" evidence="1">
    <location>
        <begin position="101"/>
        <end position="110"/>
    </location>
</feature>
<reference evidence="4" key="1">
    <citation type="journal article" date="2019" name="Int. J. Syst. Evol. Microbiol.">
        <title>The Global Catalogue of Microorganisms (GCM) 10K type strain sequencing project: providing services to taxonomists for standard genome sequencing and annotation.</title>
        <authorList>
            <consortium name="The Broad Institute Genomics Platform"/>
            <consortium name="The Broad Institute Genome Sequencing Center for Infectious Disease"/>
            <person name="Wu L."/>
            <person name="Ma J."/>
        </authorList>
    </citation>
    <scope>NUCLEOTIDE SEQUENCE [LARGE SCALE GENOMIC DNA]</scope>
    <source>
        <strain evidence="4">CCUG 50353</strain>
    </source>
</reference>
<sequence length="397" mass="44047">MTKKKYTDHDIEQLLHQMPPLSDQRSKEEMLKKLKQQTEPPRKKSKPWLPAVISVSALFVLVLFVQSMMGTITHDEAATESMAVDEGTADQAMSEAEDSAESAAQETEQADMSIMGKGESSLHSRILLSSDPLLDTHTLLPFAMDYNAYAIPISLLIPNERIEQDFGTLSVSNLDLYKTYASLVDEEGLGFSETHPLLGEYEATEEGLQITLPDDHPYDMASATMGVYMNTLKDVFGTEFDQAYLLNEAGEPLDWDQVGPLVEPVDLSQGNYAFNISQNALGESYLVPYSRTSYPNFEAALHELTAPEYNVVDPAIPQNVEFTVEETDTQVVVTFAETLNSESLTGYSLQLFIESMLATAAQMDKQLILENWDETIYSLPNESDSIVGINPIILATE</sequence>
<name>A0ABV8UTE4_9BACL</name>
<accession>A0ABV8UTE4</accession>
<keyword evidence="2" id="KW-1133">Transmembrane helix</keyword>
<dbReference type="RefSeq" id="WP_378140825.1">
    <property type="nucleotide sequence ID" value="NZ_JBHSEF010000011.1"/>
</dbReference>
<keyword evidence="4" id="KW-1185">Reference proteome</keyword>
<gene>
    <name evidence="3" type="ORF">ACFO0S_05570</name>
</gene>
<keyword evidence="2" id="KW-0812">Transmembrane</keyword>
<keyword evidence="2" id="KW-0472">Membrane</keyword>
<dbReference type="EMBL" id="JBHSEF010000011">
    <property type="protein sequence ID" value="MFC4354548.1"/>
    <property type="molecule type" value="Genomic_DNA"/>
</dbReference>
<feature type="region of interest" description="Disordered" evidence="1">
    <location>
        <begin position="85"/>
        <end position="110"/>
    </location>
</feature>
<dbReference type="Proteomes" id="UP001595733">
    <property type="component" value="Unassembled WGS sequence"/>
</dbReference>
<proteinExistence type="predicted"/>